<dbReference type="PROSITE" id="PS51318">
    <property type="entry name" value="TAT"/>
    <property type="match status" value="1"/>
</dbReference>
<comment type="caution">
    <text evidence="1">The sequence shown here is derived from an EMBL/GenBank/DDBJ whole genome shotgun (WGS) entry which is preliminary data.</text>
</comment>
<gene>
    <name evidence="1" type="ORF">Aau02nite_33680</name>
</gene>
<reference evidence="1" key="1">
    <citation type="submission" date="2021-03" db="EMBL/GenBank/DDBJ databases">
        <title>Whole genome shotgun sequence of Actinoplanes auranticolor NBRC 12245.</title>
        <authorList>
            <person name="Komaki H."/>
            <person name="Tamura T."/>
        </authorList>
    </citation>
    <scope>NUCLEOTIDE SEQUENCE</scope>
    <source>
        <strain evidence="1">NBRC 12245</strain>
    </source>
</reference>
<proteinExistence type="predicted"/>
<evidence type="ECO:0000313" key="1">
    <source>
        <dbReference type="EMBL" id="GIM68887.1"/>
    </source>
</evidence>
<sequence length="423" mass="42530">MTAQVCCDENKKLLTRRGVLGRGLAAGAAGALAGLVGEGLSTRLAYAAAGYTGDTLVVLSLRGGFDGLSAIAPIGDPDYSKARPTIALPKSQAIGGNSMFGLHPGLAPLLPMWKNGSLAAVHAVGQPNPTRSHFAAMEEMERAAAGTSLRSGWLDRMLGLTGATGPLAAVSMGNAMPARLFGGAFSDVSMASVDGFTLAGESANRPMAASLRKMYATAPGLLAGPALAADAALTATAGLRATAYTPANGAAYPATPLGNALKDVARLIRAKAGLAAAAVDCGDWDMHEGLGTAVKGQRMYDNLLETSTALAAFAADLGPAGMASVTVVTVSEFGRRVTENASRGVDHGHGNAMLLMGGGVRGGTVYGTWPGLSAGALVAGDLAATTDYRAVIGEILQKRCGFGSLAEVFPEVAPASFGLAAAR</sequence>
<protein>
    <recommendedName>
        <fullName evidence="3">Secreted protein</fullName>
    </recommendedName>
</protein>
<dbReference type="Proteomes" id="UP000681340">
    <property type="component" value="Unassembled WGS sequence"/>
</dbReference>
<evidence type="ECO:0000313" key="2">
    <source>
        <dbReference type="Proteomes" id="UP000681340"/>
    </source>
</evidence>
<dbReference type="EMBL" id="BOQL01000026">
    <property type="protein sequence ID" value="GIM68887.1"/>
    <property type="molecule type" value="Genomic_DNA"/>
</dbReference>
<dbReference type="RefSeq" id="WP_212989339.1">
    <property type="nucleotide sequence ID" value="NZ_BAABEA010000008.1"/>
</dbReference>
<dbReference type="PANTHER" id="PTHR43737:SF1">
    <property type="entry name" value="DUF1501 DOMAIN-CONTAINING PROTEIN"/>
    <property type="match status" value="1"/>
</dbReference>
<dbReference type="InterPro" id="IPR010869">
    <property type="entry name" value="DUF1501"/>
</dbReference>
<keyword evidence="2" id="KW-1185">Reference proteome</keyword>
<accession>A0A919VMG5</accession>
<dbReference type="PANTHER" id="PTHR43737">
    <property type="entry name" value="BLL7424 PROTEIN"/>
    <property type="match status" value="1"/>
</dbReference>
<organism evidence="1 2">
    <name type="scientific">Actinoplanes auranticolor</name>
    <dbReference type="NCBI Taxonomy" id="47988"/>
    <lineage>
        <taxon>Bacteria</taxon>
        <taxon>Bacillati</taxon>
        <taxon>Actinomycetota</taxon>
        <taxon>Actinomycetes</taxon>
        <taxon>Micromonosporales</taxon>
        <taxon>Micromonosporaceae</taxon>
        <taxon>Actinoplanes</taxon>
    </lineage>
</organism>
<dbReference type="AlphaFoldDB" id="A0A919VMG5"/>
<dbReference type="Pfam" id="PF07394">
    <property type="entry name" value="DUF1501"/>
    <property type="match status" value="1"/>
</dbReference>
<dbReference type="InterPro" id="IPR006311">
    <property type="entry name" value="TAT_signal"/>
</dbReference>
<evidence type="ECO:0008006" key="3">
    <source>
        <dbReference type="Google" id="ProtNLM"/>
    </source>
</evidence>
<name>A0A919VMG5_9ACTN</name>